<organism evidence="5 6">
    <name type="scientific">Anaerohalosphaera lusitana</name>
    <dbReference type="NCBI Taxonomy" id="1936003"/>
    <lineage>
        <taxon>Bacteria</taxon>
        <taxon>Pseudomonadati</taxon>
        <taxon>Planctomycetota</taxon>
        <taxon>Phycisphaerae</taxon>
        <taxon>Sedimentisphaerales</taxon>
        <taxon>Anaerohalosphaeraceae</taxon>
        <taxon>Anaerohalosphaera</taxon>
    </lineage>
</organism>
<dbReference type="Proteomes" id="UP000189674">
    <property type="component" value="Chromosome"/>
</dbReference>
<dbReference type="InterPro" id="IPR000792">
    <property type="entry name" value="Tscrpt_reg_LuxR_C"/>
</dbReference>
<dbReference type="Pfam" id="PF00196">
    <property type="entry name" value="GerE"/>
    <property type="match status" value="1"/>
</dbReference>
<dbReference type="GO" id="GO:0006355">
    <property type="term" value="P:regulation of DNA-templated transcription"/>
    <property type="evidence" value="ECO:0007669"/>
    <property type="project" value="InterPro"/>
</dbReference>
<evidence type="ECO:0000313" key="6">
    <source>
        <dbReference type="Proteomes" id="UP000189674"/>
    </source>
</evidence>
<keyword evidence="6" id="KW-1185">Reference proteome</keyword>
<keyword evidence="2" id="KW-0238">DNA-binding</keyword>
<dbReference type="Gene3D" id="1.10.10.10">
    <property type="entry name" value="Winged helix-like DNA-binding domain superfamily/Winged helix DNA-binding domain"/>
    <property type="match status" value="1"/>
</dbReference>
<dbReference type="RefSeq" id="WP_146663150.1">
    <property type="nucleotide sequence ID" value="NZ_CP019791.1"/>
</dbReference>
<dbReference type="SUPFAM" id="SSF46894">
    <property type="entry name" value="C-terminal effector domain of the bipartite response regulators"/>
    <property type="match status" value="1"/>
</dbReference>
<dbReference type="OrthoDB" id="259454at2"/>
<name>A0A1U9NNQ1_9BACT</name>
<dbReference type="AlphaFoldDB" id="A0A1U9NNQ1"/>
<sequence length="124" mass="14538">MSTKTMDKQAKVSRSSEYHLPSTVLLDNKQWLYIQRRYRMTPREVQIVKLVCQGLSNKEIADILDVSSGTIKAHIRNIYRKSWVHTRIEMLIRFLEDVAAANIEPDDYDHSYSRIKENTSHIDS</sequence>
<dbReference type="PROSITE" id="PS50043">
    <property type="entry name" value="HTH_LUXR_2"/>
    <property type="match status" value="1"/>
</dbReference>
<protein>
    <submittedName>
        <fullName evidence="5">ATP-dependent transcriptional activator MalT</fullName>
    </submittedName>
</protein>
<dbReference type="EMBL" id="CP019791">
    <property type="protein sequence ID" value="AQT69465.1"/>
    <property type="molecule type" value="Genomic_DNA"/>
</dbReference>
<dbReference type="InterPro" id="IPR036388">
    <property type="entry name" value="WH-like_DNA-bd_sf"/>
</dbReference>
<gene>
    <name evidence="5" type="primary">malT</name>
    <name evidence="5" type="ORF">STSP2_02655</name>
</gene>
<reference evidence="6" key="1">
    <citation type="submission" date="2017-02" db="EMBL/GenBank/DDBJ databases">
        <title>Comparative genomics and description of representatives of a novel lineage of planctomycetes thriving in anoxic sediments.</title>
        <authorList>
            <person name="Spring S."/>
            <person name="Bunk B."/>
            <person name="Sproer C."/>
        </authorList>
    </citation>
    <scope>NUCLEOTIDE SEQUENCE [LARGE SCALE GENOMIC DNA]</scope>
    <source>
        <strain evidence="6">ST-NAGAB-D1</strain>
    </source>
</reference>
<evidence type="ECO:0000256" key="2">
    <source>
        <dbReference type="ARBA" id="ARBA00023125"/>
    </source>
</evidence>
<accession>A0A1U9NNQ1</accession>
<dbReference type="KEGG" id="alus:STSP2_02655"/>
<dbReference type="SMART" id="SM00421">
    <property type="entry name" value="HTH_LUXR"/>
    <property type="match status" value="1"/>
</dbReference>
<feature type="domain" description="HTH luxR-type" evidence="4">
    <location>
        <begin position="33"/>
        <end position="98"/>
    </location>
</feature>
<dbReference type="PANTHER" id="PTHR44688">
    <property type="entry name" value="DNA-BINDING TRANSCRIPTIONAL ACTIVATOR DEVR_DOSR"/>
    <property type="match status" value="1"/>
</dbReference>
<proteinExistence type="predicted"/>
<keyword evidence="1" id="KW-0805">Transcription regulation</keyword>
<evidence type="ECO:0000259" key="4">
    <source>
        <dbReference type="PROSITE" id="PS50043"/>
    </source>
</evidence>
<dbReference type="PRINTS" id="PR00038">
    <property type="entry name" value="HTHLUXR"/>
</dbReference>
<evidence type="ECO:0000313" key="5">
    <source>
        <dbReference type="EMBL" id="AQT69465.1"/>
    </source>
</evidence>
<dbReference type="GO" id="GO:0003677">
    <property type="term" value="F:DNA binding"/>
    <property type="evidence" value="ECO:0007669"/>
    <property type="project" value="UniProtKB-KW"/>
</dbReference>
<dbReference type="InterPro" id="IPR016032">
    <property type="entry name" value="Sig_transdc_resp-reg_C-effctor"/>
</dbReference>
<evidence type="ECO:0000256" key="1">
    <source>
        <dbReference type="ARBA" id="ARBA00023015"/>
    </source>
</evidence>
<dbReference type="PROSITE" id="PS00622">
    <property type="entry name" value="HTH_LUXR_1"/>
    <property type="match status" value="1"/>
</dbReference>
<keyword evidence="3" id="KW-0804">Transcription</keyword>
<evidence type="ECO:0000256" key="3">
    <source>
        <dbReference type="ARBA" id="ARBA00023163"/>
    </source>
</evidence>
<dbReference type="CDD" id="cd06170">
    <property type="entry name" value="LuxR_C_like"/>
    <property type="match status" value="1"/>
</dbReference>
<dbReference type="STRING" id="1936003.STSP2_02655"/>
<dbReference type="PANTHER" id="PTHR44688:SF16">
    <property type="entry name" value="DNA-BINDING TRANSCRIPTIONAL ACTIVATOR DEVR_DOSR"/>
    <property type="match status" value="1"/>
</dbReference>